<dbReference type="EMBL" id="JAOAOG010000090">
    <property type="protein sequence ID" value="KAJ6249838.1"/>
    <property type="molecule type" value="Genomic_DNA"/>
</dbReference>
<dbReference type="InterPro" id="IPR045173">
    <property type="entry name" value="Cdt1"/>
</dbReference>
<evidence type="ECO:0000313" key="6">
    <source>
        <dbReference type="EMBL" id="KAJ6249838.1"/>
    </source>
</evidence>
<feature type="region of interest" description="Disordered" evidence="4">
    <location>
        <begin position="280"/>
        <end position="302"/>
    </location>
</feature>
<protein>
    <submittedName>
        <fullName evidence="6">DNA replication factor cdt1</fullName>
    </submittedName>
</protein>
<organism evidence="6 7">
    <name type="scientific">Anaeramoeba flamelloides</name>
    <dbReference type="NCBI Taxonomy" id="1746091"/>
    <lineage>
        <taxon>Eukaryota</taxon>
        <taxon>Metamonada</taxon>
        <taxon>Anaeramoebidae</taxon>
        <taxon>Anaeramoeba</taxon>
    </lineage>
</organism>
<keyword evidence="2" id="KW-0131">Cell cycle</keyword>
<dbReference type="Pfam" id="PF16679">
    <property type="entry name" value="CDT1_C"/>
    <property type="match status" value="1"/>
</dbReference>
<reference evidence="6" key="1">
    <citation type="submission" date="2022-08" db="EMBL/GenBank/DDBJ databases">
        <title>Novel sulfate-reducing endosymbionts in the free-living metamonad Anaeramoeba.</title>
        <authorList>
            <person name="Jerlstrom-Hultqvist J."/>
            <person name="Cepicka I."/>
            <person name="Gallot-Lavallee L."/>
            <person name="Salas-Leiva D."/>
            <person name="Curtis B.A."/>
            <person name="Zahonova K."/>
            <person name="Pipaliya S."/>
            <person name="Dacks J."/>
            <person name="Roger A.J."/>
        </authorList>
    </citation>
    <scope>NUCLEOTIDE SEQUENCE</scope>
    <source>
        <strain evidence="6">Schooner1</strain>
    </source>
</reference>
<dbReference type="SUPFAM" id="SSF46785">
    <property type="entry name" value="Winged helix' DNA-binding domain"/>
    <property type="match status" value="1"/>
</dbReference>
<dbReference type="InterPro" id="IPR032054">
    <property type="entry name" value="Cdt1_C"/>
</dbReference>
<keyword evidence="7" id="KW-1185">Reference proteome</keyword>
<dbReference type="InterPro" id="IPR038090">
    <property type="entry name" value="Cdt1_C_WH_dom_sf"/>
</dbReference>
<name>A0ABQ8YZ51_9EUKA</name>
<evidence type="ECO:0000256" key="4">
    <source>
        <dbReference type="SAM" id="MobiDB-lite"/>
    </source>
</evidence>
<dbReference type="Proteomes" id="UP001150062">
    <property type="component" value="Unassembled WGS sequence"/>
</dbReference>
<dbReference type="PANTHER" id="PTHR28637:SF1">
    <property type="entry name" value="DNA REPLICATION FACTOR CDT1"/>
    <property type="match status" value="1"/>
</dbReference>
<keyword evidence="3" id="KW-0175">Coiled coil</keyword>
<accession>A0ABQ8YZ51</accession>
<feature type="coiled-coil region" evidence="3">
    <location>
        <begin position="238"/>
        <end position="265"/>
    </location>
</feature>
<feature type="domain" description="CDT1 Geminin-binding" evidence="5">
    <location>
        <begin position="49"/>
        <end position="223"/>
    </location>
</feature>
<dbReference type="Gene3D" id="1.10.10.1420">
    <property type="entry name" value="DNA replication factor Cdt1, C-terminal WH domain"/>
    <property type="match status" value="1"/>
</dbReference>
<dbReference type="InterPro" id="IPR036390">
    <property type="entry name" value="WH_DNA-bd_sf"/>
</dbReference>
<proteinExistence type="inferred from homology"/>
<dbReference type="Pfam" id="PF08839">
    <property type="entry name" value="CDT1"/>
    <property type="match status" value="1"/>
</dbReference>
<evidence type="ECO:0000313" key="7">
    <source>
        <dbReference type="Proteomes" id="UP001150062"/>
    </source>
</evidence>
<gene>
    <name evidence="6" type="ORF">M0813_16518</name>
</gene>
<evidence type="ECO:0000256" key="1">
    <source>
        <dbReference type="ARBA" id="ARBA00008356"/>
    </source>
</evidence>
<dbReference type="SMART" id="SM01075">
    <property type="entry name" value="CDT1"/>
    <property type="match status" value="1"/>
</dbReference>
<sequence>MINVFSERQIYLTKDLPPNTKTNLHANTIPNEKPIRKKKRTIIKRELKLPTHFNKLYELFNELDRVLLLMQRRTSRCEWARIKQTVEQNCKKRFSKEDLLKMFAVDRDLFKLNILKQRNKQVWLLDFPHKDNSNPKGETKATKPNTGATYQELQKRSNEFHDKLLGIVHRYHSKFISFLIQKLKKDKIDTSQLESLDLTKITSWHHKFSLEKIPEIKPHQIKDFFNDGGKGCKKENTNQKIANDLQRIEKKVDRKHEKNERIFENSTKFKIYCNKELQNRKNKDNSEEKENRKRKIEKITDVGENDKKDSKLNKFVNDSQMKEELKSIDKDIVKRIRTRERKKIVSELMGTTGKGARKKLMDSSLPQICDTICSIIKGLRKNSINLTILVQKLSQGSFGIVKRLCLNEKEINDMITQLSEKVPSFIRIVTIQPLHSGDKKYQLLKINTRLNYKQVRNYLIKQSKLVSTQN</sequence>
<comment type="similarity">
    <text evidence="1">Belongs to the Cdt1 family.</text>
</comment>
<evidence type="ECO:0000256" key="3">
    <source>
        <dbReference type="SAM" id="Coils"/>
    </source>
</evidence>
<evidence type="ECO:0000259" key="5">
    <source>
        <dbReference type="SMART" id="SM01075"/>
    </source>
</evidence>
<dbReference type="InterPro" id="IPR014939">
    <property type="entry name" value="CDT1_Gemini-bd-like"/>
</dbReference>
<comment type="caution">
    <text evidence="6">The sequence shown here is derived from an EMBL/GenBank/DDBJ whole genome shotgun (WGS) entry which is preliminary data.</text>
</comment>
<dbReference type="PANTHER" id="PTHR28637">
    <property type="entry name" value="DNA REPLICATION FACTOR CDT1"/>
    <property type="match status" value="1"/>
</dbReference>
<evidence type="ECO:0000256" key="2">
    <source>
        <dbReference type="ARBA" id="ARBA00023306"/>
    </source>
</evidence>